<keyword evidence="2" id="KW-1185">Reference proteome</keyword>
<sequence length="311" mass="36747">MSNVKIIVLAFLLILIPKTISSQENICDCCSYSSLQYQQDYDEIFNPSLMKSYGFKEVMVKTESKSALDSIYSNKYREMKFKFNDNGLVVLKTHYNRMGKPHSTYELKRNRYGKVSQQIFNYIDSLEQKASFFSSEIIDYTYDTRKKLIKIKERDYKGDILPDKKAKYTQLRYDSKDRIIKVINHRNYNNISSFSITEYEYSNDSLSSTFQIIRDEKLSASGKNKYDDNWKEVSSTLYNEDLKSYAFQYYYEYDNDERLIKFQSISGPGSFSECPENDSFIDIYTYDINGFLSSIEHRFAGNICKMTFEYQ</sequence>
<reference evidence="1 2" key="1">
    <citation type="submission" date="2024-02" db="EMBL/GenBank/DDBJ databases">
        <title>Winogradskyella poriferorum JCM 12885.</title>
        <authorList>
            <person name="Zhang D.-F."/>
            <person name="Fu Z.-Y."/>
        </authorList>
    </citation>
    <scope>NUCLEOTIDE SEQUENCE [LARGE SCALE GENOMIC DNA]</scope>
    <source>
        <strain evidence="1 2">JCM 12885</strain>
    </source>
</reference>
<dbReference type="Gene3D" id="2.180.10.10">
    <property type="entry name" value="RHS repeat-associated core"/>
    <property type="match status" value="1"/>
</dbReference>
<evidence type="ECO:0008006" key="3">
    <source>
        <dbReference type="Google" id="ProtNLM"/>
    </source>
</evidence>
<name>A0ABU7W5I7_9FLAO</name>
<dbReference type="RefSeq" id="WP_331809907.1">
    <property type="nucleotide sequence ID" value="NZ_JAZHOU010000002.1"/>
</dbReference>
<evidence type="ECO:0000313" key="2">
    <source>
        <dbReference type="Proteomes" id="UP001356704"/>
    </source>
</evidence>
<organism evidence="1 2">
    <name type="scientific">Winogradskyella poriferorum</name>
    <dbReference type="NCBI Taxonomy" id="307627"/>
    <lineage>
        <taxon>Bacteria</taxon>
        <taxon>Pseudomonadati</taxon>
        <taxon>Bacteroidota</taxon>
        <taxon>Flavobacteriia</taxon>
        <taxon>Flavobacteriales</taxon>
        <taxon>Flavobacteriaceae</taxon>
        <taxon>Winogradskyella</taxon>
    </lineage>
</organism>
<evidence type="ECO:0000313" key="1">
    <source>
        <dbReference type="EMBL" id="MEF3079143.1"/>
    </source>
</evidence>
<gene>
    <name evidence="1" type="ORF">V1468_09015</name>
</gene>
<dbReference type="EMBL" id="JAZHOU010000002">
    <property type="protein sequence ID" value="MEF3079143.1"/>
    <property type="molecule type" value="Genomic_DNA"/>
</dbReference>
<protein>
    <recommendedName>
        <fullName evidence="3">YD repeat-containing protein</fullName>
    </recommendedName>
</protein>
<proteinExistence type="predicted"/>
<accession>A0ABU7W5I7</accession>
<comment type="caution">
    <text evidence="1">The sequence shown here is derived from an EMBL/GenBank/DDBJ whole genome shotgun (WGS) entry which is preliminary data.</text>
</comment>
<dbReference type="Proteomes" id="UP001356704">
    <property type="component" value="Unassembled WGS sequence"/>
</dbReference>